<proteinExistence type="predicted"/>
<dbReference type="InterPro" id="IPR035423">
    <property type="entry name" value="M60-like_N"/>
</dbReference>
<dbReference type="PROSITE" id="PS51723">
    <property type="entry name" value="PEPTIDASE_M60"/>
    <property type="match status" value="1"/>
</dbReference>
<dbReference type="PANTHER" id="PTHR15730">
    <property type="entry name" value="EXPERIMENTAL AUTOIMMUNE PROSTATITIS ANTIGEN 2-RELATED"/>
    <property type="match status" value="1"/>
</dbReference>
<gene>
    <name evidence="3" type="ORF">SAMN05660841_01135</name>
</gene>
<dbReference type="InterPro" id="IPR051244">
    <property type="entry name" value="TCAF"/>
</dbReference>
<dbReference type="EMBL" id="FUZF01000003">
    <property type="protein sequence ID" value="SKB54600.1"/>
    <property type="molecule type" value="Genomic_DNA"/>
</dbReference>
<dbReference type="AlphaFoldDB" id="A0A1T5C646"/>
<dbReference type="Gene3D" id="2.60.120.1250">
    <property type="entry name" value="Peptidase M60, enhancin-like domain 1"/>
    <property type="match status" value="1"/>
</dbReference>
<dbReference type="Gene3D" id="1.10.390.30">
    <property type="entry name" value="Peptidase M60, enhancin-like domain 3"/>
    <property type="match status" value="1"/>
</dbReference>
<feature type="domain" description="F5/8 type C" evidence="1">
    <location>
        <begin position="509"/>
        <end position="659"/>
    </location>
</feature>
<evidence type="ECO:0000313" key="3">
    <source>
        <dbReference type="EMBL" id="SKB54600.1"/>
    </source>
</evidence>
<dbReference type="Gene3D" id="2.60.120.260">
    <property type="entry name" value="Galactose-binding domain-like"/>
    <property type="match status" value="1"/>
</dbReference>
<dbReference type="SMART" id="SM01276">
    <property type="entry name" value="M60-like"/>
    <property type="match status" value="1"/>
</dbReference>
<dbReference type="Pfam" id="PF00754">
    <property type="entry name" value="F5_F8_type_C"/>
    <property type="match status" value="1"/>
</dbReference>
<organism evidence="3 4">
    <name type="scientific">Sphingobacterium nematocida</name>
    <dbReference type="NCBI Taxonomy" id="1513896"/>
    <lineage>
        <taxon>Bacteria</taxon>
        <taxon>Pseudomonadati</taxon>
        <taxon>Bacteroidota</taxon>
        <taxon>Sphingobacteriia</taxon>
        <taxon>Sphingobacteriales</taxon>
        <taxon>Sphingobacteriaceae</taxon>
        <taxon>Sphingobacterium</taxon>
    </lineage>
</organism>
<dbReference type="PANTHER" id="PTHR15730:SF5">
    <property type="entry name" value="SI:CH211-210B2.2-RELATED"/>
    <property type="match status" value="1"/>
</dbReference>
<dbReference type="PROSITE" id="PS50022">
    <property type="entry name" value="FA58C_3"/>
    <property type="match status" value="1"/>
</dbReference>
<name>A0A1T5C646_9SPHI</name>
<protein>
    <submittedName>
        <fullName evidence="3">F5/8 type C domain-containing protein</fullName>
    </submittedName>
</protein>
<evidence type="ECO:0000259" key="2">
    <source>
        <dbReference type="PROSITE" id="PS51723"/>
    </source>
</evidence>
<evidence type="ECO:0000259" key="1">
    <source>
        <dbReference type="PROSITE" id="PS50022"/>
    </source>
</evidence>
<reference evidence="4" key="1">
    <citation type="submission" date="2017-02" db="EMBL/GenBank/DDBJ databases">
        <authorList>
            <person name="Varghese N."/>
            <person name="Submissions S."/>
        </authorList>
    </citation>
    <scope>NUCLEOTIDE SEQUENCE [LARGE SCALE GENOMIC DNA]</scope>
    <source>
        <strain evidence="4">DSM 24091</strain>
    </source>
</reference>
<dbReference type="InterPro" id="IPR008979">
    <property type="entry name" value="Galactose-bd-like_sf"/>
</dbReference>
<dbReference type="RefSeq" id="WP_245800957.1">
    <property type="nucleotide sequence ID" value="NZ_FUZF01000003.1"/>
</dbReference>
<dbReference type="InterPro" id="IPR000421">
    <property type="entry name" value="FA58C"/>
</dbReference>
<evidence type="ECO:0000313" key="4">
    <source>
        <dbReference type="Proteomes" id="UP000190150"/>
    </source>
</evidence>
<keyword evidence="4" id="KW-1185">Reference proteome</keyword>
<sequence>MNIKRVILLSSLTLGLAGGMASCSKEYGYDFENGYNSGEYEDTVSVNVDTNRFKIDYSKYTQARLFPGLVGDKEPRLENFVVPVDLNYEEIRSSDLRISVAPGAWQSTGVYAPAGELIVIDVPMGVYGLAAQIGAHVATSADGIEFPQRDLTIYNQQVLFPGKNYMRNLYGGLVYIIPSRPLGRVVDLRFSGVAKAPSFKLGVTTNEEWKAMVEKSTVPWFELEGKRVVFTVQTEKLKRFPIPDPTVLMETWDQSIREAYWDWTGMTEGNPDIRHRAPFNKWRIVHDVLFKPGVAQVSGYPVRAGNTDNYFRQASDVEAVKYANWGTYHELGHNMQMGSTWSFAGNGEVTNNLFSFKVSMLHGKQNYKIAEVWSKAVPYIAAAKNRGTGKDSTNWASMDVVDNKYKSQAHDIRLMMWAQILEKYGYDFMTYIYKRGREARFTSINDQSKIDFFYEALSEFTGIDMEPYLKTGWGIYPSAVSKKYIAEEKGLPLLDRKVWNYNPVTKTGGNEPYDGSPYNKDFWQVSVSSNHVGDGGGAAALIDNDPNTFWHTPYSGTILPWPHFFTLTFTSSIDIAGVKLYNRHNNAADAPKNFKIQSSTDGINFTDVSNTFVMVTGNGATAEFRLPQSINTKYIRVLFLNGQAGKAFMNLAEVDILKP</sequence>
<dbReference type="Pfam" id="PF17291">
    <property type="entry name" value="M60-like_N"/>
    <property type="match status" value="1"/>
</dbReference>
<accession>A0A1T5C646</accession>
<feature type="domain" description="Peptidase M60" evidence="2">
    <location>
        <begin position="103"/>
        <end position="425"/>
    </location>
</feature>
<dbReference type="PROSITE" id="PS51257">
    <property type="entry name" value="PROKAR_LIPOPROTEIN"/>
    <property type="match status" value="1"/>
</dbReference>
<dbReference type="SUPFAM" id="SSF49785">
    <property type="entry name" value="Galactose-binding domain-like"/>
    <property type="match status" value="1"/>
</dbReference>
<dbReference type="Proteomes" id="UP000190150">
    <property type="component" value="Unassembled WGS sequence"/>
</dbReference>
<dbReference type="InterPro" id="IPR031161">
    <property type="entry name" value="Peptidase_M60_dom"/>
</dbReference>
<dbReference type="InterPro" id="IPR042279">
    <property type="entry name" value="Pep_M60_3"/>
</dbReference>
<dbReference type="STRING" id="1513896.SAMN05660841_01135"/>
<dbReference type="Pfam" id="PF13402">
    <property type="entry name" value="Peptidase_M60"/>
    <property type="match status" value="1"/>
</dbReference>
<dbReference type="Gene3D" id="3.40.390.80">
    <property type="entry name" value="Peptidase M60, enhancin-like domain 2"/>
    <property type="match status" value="1"/>
</dbReference>